<sequence>MGELMDAAEGLVYDGIVDFWSHSKRLLRFDTPYDFRGSRHATCASHGAAKSGASSIRMVMSADRVHCLHCNISADSSEMSAMFSTSRSSQGGSSSGNLVEFKVDLISTKTKS</sequence>
<protein>
    <submittedName>
        <fullName evidence="1">Uncharacterized protein</fullName>
    </submittedName>
</protein>
<evidence type="ECO:0000313" key="2">
    <source>
        <dbReference type="Proteomes" id="UP000024635"/>
    </source>
</evidence>
<proteinExistence type="predicted"/>
<organism evidence="1 2">
    <name type="scientific">Ancylostoma ceylanicum</name>
    <dbReference type="NCBI Taxonomy" id="53326"/>
    <lineage>
        <taxon>Eukaryota</taxon>
        <taxon>Metazoa</taxon>
        <taxon>Ecdysozoa</taxon>
        <taxon>Nematoda</taxon>
        <taxon>Chromadorea</taxon>
        <taxon>Rhabditida</taxon>
        <taxon>Rhabditina</taxon>
        <taxon>Rhabditomorpha</taxon>
        <taxon>Strongyloidea</taxon>
        <taxon>Ancylostomatidae</taxon>
        <taxon>Ancylostomatinae</taxon>
        <taxon>Ancylostoma</taxon>
    </lineage>
</organism>
<dbReference type="EMBL" id="JARK01001494">
    <property type="protein sequence ID" value="EYB95591.1"/>
    <property type="molecule type" value="Genomic_DNA"/>
</dbReference>
<dbReference type="AlphaFoldDB" id="A0A016SYZ2"/>
<gene>
    <name evidence="1" type="primary">Acey_s0158.g3256</name>
    <name evidence="1" type="ORF">Y032_0158g3256</name>
</gene>
<name>A0A016SYZ2_9BILA</name>
<dbReference type="Proteomes" id="UP000024635">
    <property type="component" value="Unassembled WGS sequence"/>
</dbReference>
<accession>A0A016SYZ2</accession>
<evidence type="ECO:0000313" key="1">
    <source>
        <dbReference type="EMBL" id="EYB95591.1"/>
    </source>
</evidence>
<comment type="caution">
    <text evidence="1">The sequence shown here is derived from an EMBL/GenBank/DDBJ whole genome shotgun (WGS) entry which is preliminary data.</text>
</comment>
<keyword evidence="2" id="KW-1185">Reference proteome</keyword>
<reference evidence="2" key="1">
    <citation type="journal article" date="2015" name="Nat. Genet.">
        <title>The genome and transcriptome of the zoonotic hookworm Ancylostoma ceylanicum identify infection-specific gene families.</title>
        <authorList>
            <person name="Schwarz E.M."/>
            <person name="Hu Y."/>
            <person name="Antoshechkin I."/>
            <person name="Miller M.M."/>
            <person name="Sternberg P.W."/>
            <person name="Aroian R.V."/>
        </authorList>
    </citation>
    <scope>NUCLEOTIDE SEQUENCE</scope>
    <source>
        <strain evidence="2">HY135</strain>
    </source>
</reference>